<accession>A0A212D0J9</accession>
<dbReference type="GO" id="GO:0007601">
    <property type="term" value="P:visual perception"/>
    <property type="evidence" value="ECO:0007669"/>
    <property type="project" value="TreeGrafter"/>
</dbReference>
<dbReference type="InterPro" id="IPR003644">
    <property type="entry name" value="Calx_beta"/>
</dbReference>
<dbReference type="PANTHER" id="PTHR46682:SF1">
    <property type="entry name" value="ADHESION G-PROTEIN COUPLED RECEPTOR V1"/>
    <property type="match status" value="1"/>
</dbReference>
<evidence type="ECO:0000259" key="4">
    <source>
        <dbReference type="SMART" id="SM00237"/>
    </source>
</evidence>
<sequence>MSSLENLQQNIMVLPSSAISGEVTVSWRIVPPSLEEFAETSGKLTMRDGQSAAVVALNDDLPEEKRFYEFQLTAVSEGGVLSEVGTTANITVVASDFPYGRFAFSQEQLRVAEEVQKSFPPSGKTLLLAQVNLTVIRSGGSLGRVRLCLEAVSGTAAAGTDFLPPPAQLLFEAGETVKSVHIEILDDSLPEGPEEFSLVMTEVELLGR</sequence>
<keyword evidence="2" id="KW-0677">Repeat</keyword>
<dbReference type="EMBL" id="MKHE01000009">
    <property type="protein sequence ID" value="OWK11742.1"/>
    <property type="molecule type" value="Genomic_DNA"/>
</dbReference>
<evidence type="ECO:0000256" key="2">
    <source>
        <dbReference type="ARBA" id="ARBA00022737"/>
    </source>
</evidence>
<dbReference type="InterPro" id="IPR038081">
    <property type="entry name" value="CalX-like_sf"/>
</dbReference>
<dbReference type="Proteomes" id="UP000242450">
    <property type="component" value="Chromosome 9"/>
</dbReference>
<dbReference type="SUPFAM" id="SSF141072">
    <property type="entry name" value="CalX-like"/>
    <property type="match status" value="2"/>
</dbReference>
<dbReference type="SMART" id="SM00237">
    <property type="entry name" value="Calx_beta"/>
    <property type="match status" value="1"/>
</dbReference>
<reference evidence="5 6" key="1">
    <citation type="journal article" date="2018" name="Mol. Genet. Genomics">
        <title>The red deer Cervus elaphus genome CerEla1.0: sequencing, annotating, genes, and chromosomes.</title>
        <authorList>
            <person name="Bana N.A."/>
            <person name="Nyiri A."/>
            <person name="Nagy J."/>
            <person name="Frank K."/>
            <person name="Nagy T."/>
            <person name="Steger V."/>
            <person name="Schiller M."/>
            <person name="Lakatos P."/>
            <person name="Sugar L."/>
            <person name="Horn P."/>
            <person name="Barta E."/>
            <person name="Orosz L."/>
        </authorList>
    </citation>
    <scope>NUCLEOTIDE SEQUENCE [LARGE SCALE GENOMIC DNA]</scope>
    <source>
        <strain evidence="5">Hungarian</strain>
    </source>
</reference>
<dbReference type="Gene3D" id="2.60.40.2030">
    <property type="match status" value="2"/>
</dbReference>
<protein>
    <recommendedName>
        <fullName evidence="4">Calx-beta domain-containing protein</fullName>
    </recommendedName>
</protein>
<gene>
    <name evidence="5" type="ORF">Celaphus_00003869</name>
</gene>
<dbReference type="InterPro" id="IPR026919">
    <property type="entry name" value="ADGRV1"/>
</dbReference>
<dbReference type="GO" id="GO:0004930">
    <property type="term" value="F:G protein-coupled receptor activity"/>
    <property type="evidence" value="ECO:0007669"/>
    <property type="project" value="InterPro"/>
</dbReference>
<name>A0A212D0J9_CEREH</name>
<proteinExistence type="predicted"/>
<comment type="caution">
    <text evidence="5">The sequence shown here is derived from an EMBL/GenBank/DDBJ whole genome shotgun (WGS) entry which is preliminary data.</text>
</comment>
<evidence type="ECO:0000313" key="5">
    <source>
        <dbReference type="EMBL" id="OWK11742.1"/>
    </source>
</evidence>
<dbReference type="GO" id="GO:0010855">
    <property type="term" value="F:adenylate cyclase inhibitor activity"/>
    <property type="evidence" value="ECO:0007669"/>
    <property type="project" value="TreeGrafter"/>
</dbReference>
<evidence type="ECO:0000256" key="1">
    <source>
        <dbReference type="ARBA" id="ARBA00022729"/>
    </source>
</evidence>
<dbReference type="OrthoDB" id="2324346at2759"/>
<dbReference type="GO" id="GO:0016020">
    <property type="term" value="C:membrane"/>
    <property type="evidence" value="ECO:0007669"/>
    <property type="project" value="InterPro"/>
</dbReference>
<keyword evidence="6" id="KW-1185">Reference proteome</keyword>
<dbReference type="GO" id="GO:0071277">
    <property type="term" value="P:cellular response to calcium ion"/>
    <property type="evidence" value="ECO:0007669"/>
    <property type="project" value="TreeGrafter"/>
</dbReference>
<dbReference type="GO" id="GO:0032420">
    <property type="term" value="C:stereocilium"/>
    <property type="evidence" value="ECO:0007669"/>
    <property type="project" value="TreeGrafter"/>
</dbReference>
<feature type="domain" description="Calx-beta" evidence="4">
    <location>
        <begin position="88"/>
        <end position="201"/>
    </location>
</feature>
<dbReference type="GO" id="GO:0005737">
    <property type="term" value="C:cytoplasm"/>
    <property type="evidence" value="ECO:0007669"/>
    <property type="project" value="TreeGrafter"/>
</dbReference>
<keyword evidence="1" id="KW-0732">Signal</keyword>
<dbReference type="PANTHER" id="PTHR46682">
    <property type="entry name" value="ADHESION G-PROTEIN COUPLED RECEPTOR V1"/>
    <property type="match status" value="1"/>
</dbReference>
<dbReference type="GO" id="GO:0007605">
    <property type="term" value="P:sensory perception of sound"/>
    <property type="evidence" value="ECO:0007669"/>
    <property type="project" value="TreeGrafter"/>
</dbReference>
<evidence type="ECO:0000313" key="6">
    <source>
        <dbReference type="Proteomes" id="UP000242450"/>
    </source>
</evidence>
<organism evidence="5 6">
    <name type="scientific">Cervus elaphus hippelaphus</name>
    <name type="common">European red deer</name>
    <dbReference type="NCBI Taxonomy" id="46360"/>
    <lineage>
        <taxon>Eukaryota</taxon>
        <taxon>Metazoa</taxon>
        <taxon>Chordata</taxon>
        <taxon>Craniata</taxon>
        <taxon>Vertebrata</taxon>
        <taxon>Euteleostomi</taxon>
        <taxon>Mammalia</taxon>
        <taxon>Eutheria</taxon>
        <taxon>Laurasiatheria</taxon>
        <taxon>Artiodactyla</taxon>
        <taxon>Ruminantia</taxon>
        <taxon>Pecora</taxon>
        <taxon>Cervidae</taxon>
        <taxon>Cervinae</taxon>
        <taxon>Cervus</taxon>
    </lineage>
</organism>
<evidence type="ECO:0000256" key="3">
    <source>
        <dbReference type="ARBA" id="ARBA00022837"/>
    </source>
</evidence>
<dbReference type="AlphaFoldDB" id="A0A212D0J9"/>
<keyword evidence="3" id="KW-0106">Calcium</keyword>
<dbReference type="Pfam" id="PF03160">
    <property type="entry name" value="Calx-beta"/>
    <property type="match status" value="1"/>
</dbReference>
<dbReference type="GO" id="GO:0001965">
    <property type="term" value="F:G-protein alpha-subunit binding"/>
    <property type="evidence" value="ECO:0007669"/>
    <property type="project" value="TreeGrafter"/>
</dbReference>